<keyword evidence="1" id="KW-0732">Signal</keyword>
<evidence type="ECO:0008006" key="4">
    <source>
        <dbReference type="Google" id="ProtNLM"/>
    </source>
</evidence>
<feature type="signal peptide" evidence="1">
    <location>
        <begin position="1"/>
        <end position="20"/>
    </location>
</feature>
<gene>
    <name evidence="2" type="ORF">R3P38DRAFT_2958778</name>
</gene>
<sequence length="84" mass="9323">MRGRFHSSTACFSIFPIVSAFVHPPITFSVFHHAKRNLPSSPRRCLGSSLLCLRAGRFMISITSELSAGRASSVLSSLTEQKRW</sequence>
<proteinExistence type="predicted"/>
<reference evidence="2 3" key="1">
    <citation type="journal article" date="2024" name="J Genomics">
        <title>Draft genome sequencing and assembly of Favolaschia claudopus CIRM-BRFM 2984 isolated from oak limbs.</title>
        <authorList>
            <person name="Navarro D."/>
            <person name="Drula E."/>
            <person name="Chaduli D."/>
            <person name="Cazenave R."/>
            <person name="Ahrendt S."/>
            <person name="Wang J."/>
            <person name="Lipzen A."/>
            <person name="Daum C."/>
            <person name="Barry K."/>
            <person name="Grigoriev I.V."/>
            <person name="Favel A."/>
            <person name="Rosso M.N."/>
            <person name="Martin F."/>
        </authorList>
    </citation>
    <scope>NUCLEOTIDE SEQUENCE [LARGE SCALE GENOMIC DNA]</scope>
    <source>
        <strain evidence="2 3">CIRM-BRFM 2984</strain>
    </source>
</reference>
<accession>A0AAW0BC41</accession>
<dbReference type="Proteomes" id="UP001362999">
    <property type="component" value="Unassembled WGS sequence"/>
</dbReference>
<evidence type="ECO:0000256" key="1">
    <source>
        <dbReference type="SAM" id="SignalP"/>
    </source>
</evidence>
<organism evidence="2 3">
    <name type="scientific">Favolaschia claudopus</name>
    <dbReference type="NCBI Taxonomy" id="2862362"/>
    <lineage>
        <taxon>Eukaryota</taxon>
        <taxon>Fungi</taxon>
        <taxon>Dikarya</taxon>
        <taxon>Basidiomycota</taxon>
        <taxon>Agaricomycotina</taxon>
        <taxon>Agaricomycetes</taxon>
        <taxon>Agaricomycetidae</taxon>
        <taxon>Agaricales</taxon>
        <taxon>Marasmiineae</taxon>
        <taxon>Mycenaceae</taxon>
        <taxon>Favolaschia</taxon>
    </lineage>
</organism>
<dbReference type="EMBL" id="JAWWNJ010000036">
    <property type="protein sequence ID" value="KAK7023286.1"/>
    <property type="molecule type" value="Genomic_DNA"/>
</dbReference>
<evidence type="ECO:0000313" key="2">
    <source>
        <dbReference type="EMBL" id="KAK7023286.1"/>
    </source>
</evidence>
<protein>
    <recommendedName>
        <fullName evidence="4">Secreted protein</fullName>
    </recommendedName>
</protein>
<keyword evidence="3" id="KW-1185">Reference proteome</keyword>
<feature type="chain" id="PRO_5043429632" description="Secreted protein" evidence="1">
    <location>
        <begin position="21"/>
        <end position="84"/>
    </location>
</feature>
<evidence type="ECO:0000313" key="3">
    <source>
        <dbReference type="Proteomes" id="UP001362999"/>
    </source>
</evidence>
<name>A0AAW0BC41_9AGAR</name>
<comment type="caution">
    <text evidence="2">The sequence shown here is derived from an EMBL/GenBank/DDBJ whole genome shotgun (WGS) entry which is preliminary data.</text>
</comment>
<dbReference type="AlphaFoldDB" id="A0AAW0BC41"/>